<sequence>MSCIPVCGCYQVTNASFPPKHVHNGQAQAQHMPIKRLSADTVKILQAQKYVFDYTKILKELVENSLDAKATRIIISISKDIEVCDNGTGMVSEIDYFKTNKETELVLSGTLTDYYGYKGIFLSSVRDICDLVIITKTKEEKLARCIDYKRGTVEKVAREDGTTVRISNLFKNSPIRRGALKLKVSEILRMLEDFLVFQAVFVRLVVNNRKVFERHGTELPQFVLENNLRAVCSQSFDFFYNLDRFKNPLILAGKRIITNKKLVKRLKTTLSLFFKDKIFYVLQLKNIQIDILSIDKLEVLLDDDLIDDVISTLELKFSDTRLFEQSNKMFNGSSREIFESSQKPEKEVKIHKKLRTNAAETENKTLIWGDTLVNVFRPSTIEMRGEIMNDTVEIPFKTNSGDDKENVPAENLAIYDIFERMDVNVDKEIEVQKSDLKNVKIIGQFNQGFILATLNGYLMIFDQHAVDEIYNFEMIKKGIKFNKQSLLKPISLPSDSMLMSDDLSSPNRLDQAMLSSLNRSFEVKDDKITASPSFNKHLFNINDYRELVSTGEVSSLTNKIASKACRMSIMIGDKLNLCTMNRIIYNLSELDNPWNCPHGRPTFRVLYKL</sequence>
<dbReference type="OMA" id="YICQYNQ"/>
<proteinExistence type="inferred from homology"/>
<dbReference type="Proteomes" id="UP000011185">
    <property type="component" value="Unassembled WGS sequence"/>
</dbReference>
<accession>L7JUF0</accession>
<protein>
    <submittedName>
        <fullName evidence="3">DNA mismatch repair protein-MLH2/PMS1/Pms2 family</fullName>
    </submittedName>
</protein>
<dbReference type="STRING" id="72359.L7JUF0"/>
<comment type="similarity">
    <text evidence="1">Belongs to the DNA mismatch repair MutL/HexB family.</text>
</comment>
<dbReference type="InterPro" id="IPR014790">
    <property type="entry name" value="MutL_C"/>
</dbReference>
<dbReference type="AlphaFoldDB" id="L7JUF0"/>
<dbReference type="Gene3D" id="3.30.1540.20">
    <property type="entry name" value="MutL, C-terminal domain, dimerisation subdomain"/>
    <property type="match status" value="1"/>
</dbReference>
<dbReference type="Pfam" id="PF13589">
    <property type="entry name" value="HATPase_c_3"/>
    <property type="match status" value="1"/>
</dbReference>
<dbReference type="InterPro" id="IPR036890">
    <property type="entry name" value="HATPase_C_sf"/>
</dbReference>
<dbReference type="SUPFAM" id="SSF118116">
    <property type="entry name" value="DNA mismatch repair protein MutL"/>
    <property type="match status" value="1"/>
</dbReference>
<dbReference type="SMART" id="SM00853">
    <property type="entry name" value="MutL_C"/>
    <property type="match status" value="1"/>
</dbReference>
<dbReference type="InterPro" id="IPR038973">
    <property type="entry name" value="MutL/Mlh/Pms-like"/>
</dbReference>
<dbReference type="VEuPathDB" id="MicrosporidiaDB:THOM_2437"/>
<dbReference type="OrthoDB" id="10263226at2759"/>
<dbReference type="InterPro" id="IPR042120">
    <property type="entry name" value="MutL_C_dimsub"/>
</dbReference>
<dbReference type="GO" id="GO:0006298">
    <property type="term" value="P:mismatch repair"/>
    <property type="evidence" value="ECO:0007669"/>
    <property type="project" value="InterPro"/>
</dbReference>
<dbReference type="HOGENOM" id="CLU_004131_0_2_1"/>
<evidence type="ECO:0000256" key="1">
    <source>
        <dbReference type="ARBA" id="ARBA00006082"/>
    </source>
</evidence>
<dbReference type="GO" id="GO:0140664">
    <property type="term" value="F:ATP-dependent DNA damage sensor activity"/>
    <property type="evidence" value="ECO:0007669"/>
    <property type="project" value="InterPro"/>
</dbReference>
<dbReference type="GO" id="GO:0016887">
    <property type="term" value="F:ATP hydrolysis activity"/>
    <property type="evidence" value="ECO:0007669"/>
    <property type="project" value="InterPro"/>
</dbReference>
<dbReference type="GO" id="GO:0005524">
    <property type="term" value="F:ATP binding"/>
    <property type="evidence" value="ECO:0007669"/>
    <property type="project" value="InterPro"/>
</dbReference>
<dbReference type="PANTHER" id="PTHR10073:SF52">
    <property type="entry name" value="MISMATCH REPAIR ENDONUCLEASE PMS2"/>
    <property type="match status" value="1"/>
</dbReference>
<dbReference type="GO" id="GO:0032389">
    <property type="term" value="C:MutLalpha complex"/>
    <property type="evidence" value="ECO:0007669"/>
    <property type="project" value="TreeGrafter"/>
</dbReference>
<evidence type="ECO:0000313" key="3">
    <source>
        <dbReference type="EMBL" id="ELQ74651.1"/>
    </source>
</evidence>
<keyword evidence="4" id="KW-1185">Reference proteome</keyword>
<dbReference type="Gene3D" id="3.30.565.10">
    <property type="entry name" value="Histidine kinase-like ATPase, C-terminal domain"/>
    <property type="match status" value="1"/>
</dbReference>
<evidence type="ECO:0000259" key="2">
    <source>
        <dbReference type="SMART" id="SM00853"/>
    </source>
</evidence>
<dbReference type="PANTHER" id="PTHR10073">
    <property type="entry name" value="DNA MISMATCH REPAIR PROTEIN MLH, PMS, MUTL"/>
    <property type="match status" value="1"/>
</dbReference>
<reference evidence="3 4" key="1">
    <citation type="journal article" date="2012" name="PLoS Pathog.">
        <title>The genome of the obligate intracellular parasite Trachipleistophora hominis: new insights into microsporidian genome dynamics and reductive evolution.</title>
        <authorList>
            <person name="Heinz E."/>
            <person name="Williams T.A."/>
            <person name="Nakjang S."/>
            <person name="Noel C.J."/>
            <person name="Swan D.C."/>
            <person name="Goldberg A.V."/>
            <person name="Harris S.R."/>
            <person name="Weinmaier T."/>
            <person name="Markert S."/>
            <person name="Becher D."/>
            <person name="Bernhardt J."/>
            <person name="Dagan T."/>
            <person name="Hacker C."/>
            <person name="Lucocq J.M."/>
            <person name="Schweder T."/>
            <person name="Rattei T."/>
            <person name="Hall N."/>
            <person name="Hirt R.P."/>
            <person name="Embley T.M."/>
        </authorList>
    </citation>
    <scope>NUCLEOTIDE SEQUENCE [LARGE SCALE GENOMIC DNA]</scope>
</reference>
<dbReference type="InParanoid" id="L7JUF0"/>
<name>L7JUF0_TRAHO</name>
<dbReference type="SUPFAM" id="SSF55874">
    <property type="entry name" value="ATPase domain of HSP90 chaperone/DNA topoisomerase II/histidine kinase"/>
    <property type="match status" value="1"/>
</dbReference>
<dbReference type="EMBL" id="JH994033">
    <property type="protein sequence ID" value="ELQ74651.1"/>
    <property type="molecule type" value="Genomic_DNA"/>
</dbReference>
<organism evidence="3 4">
    <name type="scientific">Trachipleistophora hominis</name>
    <name type="common">Microsporidian parasite</name>
    <dbReference type="NCBI Taxonomy" id="72359"/>
    <lineage>
        <taxon>Eukaryota</taxon>
        <taxon>Fungi</taxon>
        <taxon>Fungi incertae sedis</taxon>
        <taxon>Microsporidia</taxon>
        <taxon>Pleistophoridae</taxon>
        <taxon>Trachipleistophora</taxon>
    </lineage>
</organism>
<dbReference type="FunCoup" id="L7JUF0">
    <property type="interactions" value="105"/>
</dbReference>
<evidence type="ECO:0000313" key="4">
    <source>
        <dbReference type="Proteomes" id="UP000011185"/>
    </source>
</evidence>
<dbReference type="Pfam" id="PF08676">
    <property type="entry name" value="MutL_C"/>
    <property type="match status" value="1"/>
</dbReference>
<feature type="domain" description="MutL C-terminal dimerisation" evidence="2">
    <location>
        <begin position="441"/>
        <end position="575"/>
    </location>
</feature>
<dbReference type="InterPro" id="IPR037198">
    <property type="entry name" value="MutL_C_sf"/>
</dbReference>
<gene>
    <name evidence="3" type="ORF">THOM_2437</name>
</gene>